<keyword evidence="2" id="KW-0472">Membrane</keyword>
<evidence type="ECO:0000256" key="1">
    <source>
        <dbReference type="SAM" id="MobiDB-lite"/>
    </source>
</evidence>
<evidence type="ECO:0000313" key="3">
    <source>
        <dbReference type="EMBL" id="EYT50747.1"/>
    </source>
</evidence>
<comment type="caution">
    <text evidence="3">The sequence shown here is derived from an EMBL/GenBank/DDBJ whole genome shotgun (WGS) entry which is preliminary data.</text>
</comment>
<sequence>MNGDIDGESPRPAPYPGRVTTGETLSDAATAPAPRRTRSGAVLVGPSIRARYLPGVLIGLPLISLLLSPFAGAGLQQWRRTRILDGHRGPLEQMLEPAWTQLLVGALLLWGLFALWAFVPLVFTRRVALLDEQHGALALRKGMRTTDRARMDQVVYAVGEAERGSLALIGIRDDAAQERQWLIPEIGWDQASFDGLRMLQTAAGLRAAPPRRVLVDEARRARREQNNRELAQRLGMPWQPDYGHDEGAFQAEFDRVRRVVGGKEPPREGDPSAQL</sequence>
<keyword evidence="2" id="KW-1133">Transmembrane helix</keyword>
<dbReference type="HOGENOM" id="CLU_1072286_0_0_11"/>
<accession>A0A022L4L1</accession>
<protein>
    <submittedName>
        <fullName evidence="3">Uncharacterized protein</fullName>
    </submittedName>
</protein>
<keyword evidence="4" id="KW-1185">Reference proteome</keyword>
<dbReference type="STRING" id="1249481.D641_0102745"/>
<proteinExistence type="predicted"/>
<dbReference type="Proteomes" id="UP000019754">
    <property type="component" value="Unassembled WGS sequence"/>
</dbReference>
<gene>
    <name evidence="3" type="ORF">D641_0102745</name>
</gene>
<name>A0A022L4L1_9MICO</name>
<keyword evidence="2" id="KW-0812">Transmembrane</keyword>
<organism evidence="3 4">
    <name type="scientific">Brachybacterium muris UCD-AY4</name>
    <dbReference type="NCBI Taxonomy" id="1249481"/>
    <lineage>
        <taxon>Bacteria</taxon>
        <taxon>Bacillati</taxon>
        <taxon>Actinomycetota</taxon>
        <taxon>Actinomycetes</taxon>
        <taxon>Micrococcales</taxon>
        <taxon>Dermabacteraceae</taxon>
        <taxon>Brachybacterium</taxon>
    </lineage>
</organism>
<dbReference type="EMBL" id="AORC01000003">
    <property type="protein sequence ID" value="EYT50747.1"/>
    <property type="molecule type" value="Genomic_DNA"/>
</dbReference>
<feature type="transmembrane region" description="Helical" evidence="2">
    <location>
        <begin position="98"/>
        <end position="123"/>
    </location>
</feature>
<feature type="region of interest" description="Disordered" evidence="1">
    <location>
        <begin position="1"/>
        <end position="33"/>
    </location>
</feature>
<feature type="transmembrane region" description="Helical" evidence="2">
    <location>
        <begin position="56"/>
        <end position="78"/>
    </location>
</feature>
<dbReference type="AlphaFoldDB" id="A0A022L4L1"/>
<reference evidence="3 4" key="1">
    <citation type="journal article" date="2013" name="Genome Announc.">
        <title>Draft genome sequence of an Actinobacterium, Brachybacterium muris strain UCD-AY4.</title>
        <authorList>
            <person name="Lo J.R."/>
            <person name="Lang J.M."/>
            <person name="Darling A.E."/>
            <person name="Eisen J.A."/>
            <person name="Coil D.A."/>
        </authorList>
    </citation>
    <scope>NUCLEOTIDE SEQUENCE [LARGE SCALE GENOMIC DNA]</scope>
    <source>
        <strain evidence="3 4">UCD-AY4</strain>
    </source>
</reference>
<feature type="region of interest" description="Disordered" evidence="1">
    <location>
        <begin position="224"/>
        <end position="247"/>
    </location>
</feature>
<evidence type="ECO:0000313" key="4">
    <source>
        <dbReference type="Proteomes" id="UP000019754"/>
    </source>
</evidence>
<evidence type="ECO:0000256" key="2">
    <source>
        <dbReference type="SAM" id="Phobius"/>
    </source>
</evidence>